<keyword evidence="2" id="KW-1185">Reference proteome</keyword>
<protein>
    <submittedName>
        <fullName evidence="1">Uncharacterized protein</fullName>
    </submittedName>
</protein>
<gene>
    <name evidence="1" type="ORF">Cfor_00422</name>
</gene>
<dbReference type="EMBL" id="BLKM01000679">
    <property type="protein sequence ID" value="GFG37173.1"/>
    <property type="molecule type" value="Genomic_DNA"/>
</dbReference>
<organism evidence="1 2">
    <name type="scientific">Coptotermes formosanus</name>
    <name type="common">Formosan subterranean termite</name>
    <dbReference type="NCBI Taxonomy" id="36987"/>
    <lineage>
        <taxon>Eukaryota</taxon>
        <taxon>Metazoa</taxon>
        <taxon>Ecdysozoa</taxon>
        <taxon>Arthropoda</taxon>
        <taxon>Hexapoda</taxon>
        <taxon>Insecta</taxon>
        <taxon>Pterygota</taxon>
        <taxon>Neoptera</taxon>
        <taxon>Polyneoptera</taxon>
        <taxon>Dictyoptera</taxon>
        <taxon>Blattodea</taxon>
        <taxon>Blattoidea</taxon>
        <taxon>Termitoidae</taxon>
        <taxon>Rhinotermitidae</taxon>
        <taxon>Coptotermes</taxon>
    </lineage>
</organism>
<reference evidence="2" key="1">
    <citation type="submission" date="2020-01" db="EMBL/GenBank/DDBJ databases">
        <title>Draft genome sequence of the Termite Coptotermes fromosanus.</title>
        <authorList>
            <person name="Itakura S."/>
            <person name="Yosikawa Y."/>
            <person name="Umezawa K."/>
        </authorList>
    </citation>
    <scope>NUCLEOTIDE SEQUENCE [LARGE SCALE GENOMIC DNA]</scope>
</reference>
<comment type="caution">
    <text evidence="1">The sequence shown here is derived from an EMBL/GenBank/DDBJ whole genome shotgun (WGS) entry which is preliminary data.</text>
</comment>
<feature type="non-terminal residue" evidence="1">
    <location>
        <position position="1"/>
    </location>
</feature>
<dbReference type="InParanoid" id="A0A6L2PX18"/>
<dbReference type="AlphaFoldDB" id="A0A6L2PX18"/>
<evidence type="ECO:0000313" key="1">
    <source>
        <dbReference type="EMBL" id="GFG37173.1"/>
    </source>
</evidence>
<sequence length="152" mass="17531">TRRPVALKFSAWTSRHQEACPFAAYRCSFAKISNAFCTHYRPLQFLKIRVLKDHKRNSLETYGGGKIYSHLSPLTRTANMSKALLVFGELFYVFWQVIKDDFYCTVMYVGPGSNSSQYGFRFTSTATNKVETISACMIKRSYFETLIKSWSL</sequence>
<dbReference type="Proteomes" id="UP000502823">
    <property type="component" value="Unassembled WGS sequence"/>
</dbReference>
<name>A0A6L2PX18_COPFO</name>
<proteinExistence type="predicted"/>
<accession>A0A6L2PX18</accession>
<evidence type="ECO:0000313" key="2">
    <source>
        <dbReference type="Proteomes" id="UP000502823"/>
    </source>
</evidence>
<feature type="non-terminal residue" evidence="1">
    <location>
        <position position="152"/>
    </location>
</feature>